<feature type="transmembrane region" description="Helical" evidence="2">
    <location>
        <begin position="100"/>
        <end position="120"/>
    </location>
</feature>
<keyword evidence="2" id="KW-0812">Transmembrane</keyword>
<evidence type="ECO:0000256" key="1">
    <source>
        <dbReference type="SAM" id="MobiDB-lite"/>
    </source>
</evidence>
<organism evidence="3">
    <name type="scientific">Riboviria sp</name>
    <dbReference type="NCBI Taxonomy" id="2585031"/>
    <lineage>
        <taxon>Viruses</taxon>
        <taxon>Riboviria</taxon>
    </lineage>
</organism>
<reference evidence="3" key="1">
    <citation type="submission" date="2020-11" db="EMBL/GenBank/DDBJ databases">
        <title>RNA virus dark matter in the feces of wild birds.</title>
        <authorList>
            <person name="Lu X."/>
            <person name="Yang X.S."/>
            <person name="Zhang W."/>
        </authorList>
    </citation>
    <scope>NUCLEOTIDE SEQUENCE</scope>
    <source>
        <strain evidence="3">Warbler204con195</strain>
    </source>
</reference>
<feature type="compositionally biased region" description="Polar residues" evidence="1">
    <location>
        <begin position="233"/>
        <end position="244"/>
    </location>
</feature>
<keyword evidence="2" id="KW-0472">Membrane</keyword>
<sequence>MDHTLQRSATPSPGPFNGSWLTKLDVMSQSIGSQLREWARLSCVGLKTGMRWLVGREMRPAVPSQQPLQASGDASLSCLVPLDRLLTLVNQLCTYMLRPVTFMLLLPPALLIRSLFLWGLTPTTMCATLPASLALACLLCSIRSTLSKSLELTETVSSGLRTIEWYTRSVAAESGNIMCGIGAVTASTCVVTATLGLPGILSCGIWVLLAFLTLRCIMCGLSRTCPTAPSCGPSPNSRPTSSGGSDPRCTPVISPALRTGARGARIGIRSSQSAPTEPNSFPLAEKARTPPSESQRLTTTC</sequence>
<evidence type="ECO:0000313" key="3">
    <source>
        <dbReference type="EMBL" id="UGO57297.1"/>
    </source>
</evidence>
<feature type="compositionally biased region" description="Polar residues" evidence="1">
    <location>
        <begin position="291"/>
        <end position="301"/>
    </location>
</feature>
<dbReference type="EMBL" id="MW239314">
    <property type="protein sequence ID" value="UGO57297.1"/>
    <property type="molecule type" value="Genomic_RNA"/>
</dbReference>
<protein>
    <submittedName>
        <fullName evidence="3">Uncharacterized protein</fullName>
    </submittedName>
</protein>
<keyword evidence="2" id="KW-1133">Transmembrane helix</keyword>
<proteinExistence type="predicted"/>
<evidence type="ECO:0000256" key="2">
    <source>
        <dbReference type="SAM" id="Phobius"/>
    </source>
</evidence>
<feature type="compositionally biased region" description="Low complexity" evidence="1">
    <location>
        <begin position="260"/>
        <end position="271"/>
    </location>
</feature>
<name>A0A8K1U2Q9_9VIRU</name>
<feature type="transmembrane region" description="Helical" evidence="2">
    <location>
        <begin position="195"/>
        <end position="214"/>
    </location>
</feature>
<accession>A0A8K1U2Q9</accession>
<feature type="region of interest" description="Disordered" evidence="1">
    <location>
        <begin position="227"/>
        <end position="301"/>
    </location>
</feature>